<proteinExistence type="predicted"/>
<dbReference type="Pfam" id="PF06259">
    <property type="entry name" value="Abhydrolase_8"/>
    <property type="match status" value="1"/>
</dbReference>
<dbReference type="Proteomes" id="UP000271469">
    <property type="component" value="Chromosome"/>
</dbReference>
<protein>
    <recommendedName>
        <fullName evidence="1">DUF1023 domain-containing protein</fullName>
    </recommendedName>
</protein>
<evidence type="ECO:0000259" key="1">
    <source>
        <dbReference type="Pfam" id="PF06259"/>
    </source>
</evidence>
<dbReference type="AlphaFoldDB" id="A0A3G8JU18"/>
<evidence type="ECO:0000313" key="2">
    <source>
        <dbReference type="EMBL" id="AZG48032.1"/>
    </source>
</evidence>
<dbReference type="KEGG" id="gom:D7316_04645"/>
<name>A0A3G8JU18_9ACTN</name>
<dbReference type="OrthoDB" id="5170249at2"/>
<dbReference type="EMBL" id="CP033972">
    <property type="protein sequence ID" value="AZG48032.1"/>
    <property type="molecule type" value="Genomic_DNA"/>
</dbReference>
<feature type="domain" description="DUF1023" evidence="1">
    <location>
        <begin position="377"/>
        <end position="477"/>
    </location>
</feature>
<dbReference type="RefSeq" id="WP_124710305.1">
    <property type="nucleotide sequence ID" value="NZ_CP033972.1"/>
</dbReference>
<organism evidence="2 3">
    <name type="scientific">Gordonia insulae</name>
    <dbReference type="NCBI Taxonomy" id="2420509"/>
    <lineage>
        <taxon>Bacteria</taxon>
        <taxon>Bacillati</taxon>
        <taxon>Actinomycetota</taxon>
        <taxon>Actinomycetes</taxon>
        <taxon>Mycobacteriales</taxon>
        <taxon>Gordoniaceae</taxon>
        <taxon>Gordonia</taxon>
    </lineage>
</organism>
<reference evidence="2 3" key="1">
    <citation type="submission" date="2018-11" db="EMBL/GenBank/DDBJ databases">
        <title>Gordonia insulae sp. nov., isolated from an island soil.</title>
        <authorList>
            <person name="Kim Y.S."/>
            <person name="Kim S.B."/>
        </authorList>
    </citation>
    <scope>NUCLEOTIDE SEQUENCE [LARGE SCALE GENOMIC DNA]</scope>
    <source>
        <strain evidence="2 3">MMS17-SY073</strain>
    </source>
</reference>
<accession>A0A3G8JU18</accession>
<dbReference type="InterPro" id="IPR010427">
    <property type="entry name" value="DUF1023"/>
</dbReference>
<keyword evidence="3" id="KW-1185">Reference proteome</keyword>
<gene>
    <name evidence="2" type="ORF">D7316_04645</name>
</gene>
<sequence length="608" mass="64318">MRPTISELRAWRPLSIDAAGVAAQEGATALDDAMDAAARAMEDAVHWLGAARNTLAASISQERDHASRVRNVLLQIADEADDAGADLAHARDVVLRDVDAAVAAGFVVSDTGEVTPGNGPGDGRAFEARIGVGLTTLDELDETYGSRLDALGADLAAMVDRQPDVALPGGQRRNPDDVVTALRDLSPSQRRNLLSNMTSTDRRRVMQAAPQIIGNLDGVDFDTRAEANEITIRTALADERRAGRGAGPRARALEGFLERRRDPHGADGTEIERRFIAFQNTPNGRFIEMIGGLRPGTRNATVHVPGTRSNLNGSQDESDSAWELAHRTGGPVFLYVDGDLPQRLGHEGLRGALGAGAAGGPLAQILGLGAVIAGSVDDSAVDTEYAREMAPRLVAFGGELDTEIALHAPCARTTFVGHSYGGSVVGSAEQLGLRADRVIYASSAGTGVFDGPWRNANPDVERYSLTAPGDPIQYVQSLPGNPHGHDPDVAPGVIRMDTGRYGPHNPDHPGGLVAGVDAHGDYWSDPESTAFRNMVAVITGAEPTTYVDRGPDRPATVEVEHAVDDVKDVALEVGQELLKRTVGPLADLLDGDIDLPGPIPDIPLRIPW</sequence>
<evidence type="ECO:0000313" key="3">
    <source>
        <dbReference type="Proteomes" id="UP000271469"/>
    </source>
</evidence>